<dbReference type="Proteomes" id="UP000006426">
    <property type="component" value="Plasmid pmppla107"/>
</dbReference>
<geneLocation type="plasmid" evidence="2">
    <name>pmppla107</name>
</geneLocation>
<proteinExistence type="predicted"/>
<organism evidence="1 2">
    <name type="scientific">Pseudomonas amygdali pv. lachrymans str. M301315</name>
    <dbReference type="NCBI Taxonomy" id="629260"/>
    <lineage>
        <taxon>Bacteria</taxon>
        <taxon>Pseudomonadati</taxon>
        <taxon>Pseudomonadota</taxon>
        <taxon>Gammaproteobacteria</taxon>
        <taxon>Pseudomonadales</taxon>
        <taxon>Pseudomonadaceae</taxon>
        <taxon>Pseudomonas</taxon>
        <taxon>Pseudomonas amygdali</taxon>
    </lineage>
</organism>
<accession>A0AAD0PWN9</accession>
<evidence type="ECO:0000313" key="1">
    <source>
        <dbReference type="EMBL" id="AXH60108.1"/>
    </source>
</evidence>
<reference evidence="1 2" key="1">
    <citation type="journal article" date="2011" name="PLoS Pathog.">
        <title>Dynamic evolution of pathogenicity revealed by sequencing and comparative genomics of 19 Pseudomonas syringae isolates.</title>
        <authorList>
            <person name="Baltrus D.A."/>
            <person name="Nishimura M.T."/>
            <person name="Romanchuk A."/>
            <person name="Chang J.H."/>
            <person name="Mukhtar M.S."/>
            <person name="Cherkis K."/>
            <person name="Roach J."/>
            <person name="Grant S.R."/>
            <person name="Jones C.D."/>
            <person name="Dangl J.L."/>
        </authorList>
    </citation>
    <scope>NUCLEOTIDE SEQUENCE [LARGE SCALE GENOMIC DNA]</scope>
    <source>
        <strain evidence="1 2">M301315</strain>
    </source>
</reference>
<gene>
    <name evidence="1" type="ORF">PLA107_033400</name>
</gene>
<sequence>MDIPYIASSSRTESLHARAEKAIEKLQGHVKLSQSPELAVLLGQIQAGQTLVSTQTLIDVMDILRDSIINFSTLELDAAQDSFAAEESHLLHDRIREMTRQQYRLIEIVRDLSPTPIAEVEGIERDLRASHSKVG</sequence>
<dbReference type="GeneID" id="39474479"/>
<protein>
    <submittedName>
        <fullName evidence="1">Uncharacterized protein</fullName>
    </submittedName>
</protein>
<evidence type="ECO:0000313" key="2">
    <source>
        <dbReference type="Proteomes" id="UP000006426"/>
    </source>
</evidence>
<dbReference type="RefSeq" id="WP_005742804.1">
    <property type="nucleotide sequence ID" value="NZ_CP031226.1"/>
</dbReference>
<keyword evidence="1" id="KW-0614">Plasmid</keyword>
<dbReference type="AlphaFoldDB" id="A0AAD0PWN9"/>
<dbReference type="EMBL" id="CP031226">
    <property type="protein sequence ID" value="AXH60108.1"/>
    <property type="molecule type" value="Genomic_DNA"/>
</dbReference>
<name>A0AAD0PWN9_PSEAV</name>